<feature type="region of interest" description="Disordered" evidence="5">
    <location>
        <begin position="196"/>
        <end position="215"/>
    </location>
</feature>
<protein>
    <submittedName>
        <fullName evidence="8">MFS transporter</fullName>
    </submittedName>
</protein>
<feature type="transmembrane region" description="Helical" evidence="6">
    <location>
        <begin position="317"/>
        <end position="344"/>
    </location>
</feature>
<dbReference type="PROSITE" id="PS50850">
    <property type="entry name" value="MFS"/>
    <property type="match status" value="1"/>
</dbReference>
<evidence type="ECO:0000313" key="9">
    <source>
        <dbReference type="Proteomes" id="UP001209654"/>
    </source>
</evidence>
<feature type="transmembrane region" description="Helical" evidence="6">
    <location>
        <begin position="49"/>
        <end position="68"/>
    </location>
</feature>
<evidence type="ECO:0000256" key="4">
    <source>
        <dbReference type="ARBA" id="ARBA00023136"/>
    </source>
</evidence>
<evidence type="ECO:0000256" key="1">
    <source>
        <dbReference type="ARBA" id="ARBA00004651"/>
    </source>
</evidence>
<dbReference type="SUPFAM" id="SSF103473">
    <property type="entry name" value="MFS general substrate transporter"/>
    <property type="match status" value="1"/>
</dbReference>
<feature type="transmembrane region" description="Helical" evidence="6">
    <location>
        <begin position="80"/>
        <end position="97"/>
    </location>
</feature>
<feature type="transmembrane region" description="Helical" evidence="6">
    <location>
        <begin position="142"/>
        <end position="162"/>
    </location>
</feature>
<keyword evidence="3 6" id="KW-1133">Transmembrane helix</keyword>
<keyword evidence="4 6" id="KW-0472">Membrane</keyword>
<keyword evidence="9" id="KW-1185">Reference proteome</keyword>
<name>A0ABQ5MZX1_9MICC</name>
<dbReference type="PANTHER" id="PTHR23531:SF2">
    <property type="entry name" value="PERMEASE"/>
    <property type="match status" value="1"/>
</dbReference>
<evidence type="ECO:0000256" key="3">
    <source>
        <dbReference type="ARBA" id="ARBA00022989"/>
    </source>
</evidence>
<comment type="subcellular location">
    <subcellularLocation>
        <location evidence="1">Cell membrane</location>
        <topology evidence="1">Multi-pass membrane protein</topology>
    </subcellularLocation>
</comment>
<gene>
    <name evidence="8" type="ORF">AHIS1636_38780</name>
</gene>
<evidence type="ECO:0000259" key="7">
    <source>
        <dbReference type="PROSITE" id="PS50850"/>
    </source>
</evidence>
<dbReference type="InterPro" id="IPR052714">
    <property type="entry name" value="MFS_Exporter"/>
</dbReference>
<feature type="transmembrane region" description="Helical" evidence="6">
    <location>
        <begin position="230"/>
        <end position="251"/>
    </location>
</feature>
<feature type="transmembrane region" description="Helical" evidence="6">
    <location>
        <begin position="356"/>
        <end position="375"/>
    </location>
</feature>
<evidence type="ECO:0000313" key="8">
    <source>
        <dbReference type="EMBL" id="GLB69433.1"/>
    </source>
</evidence>
<dbReference type="RefSeq" id="WP_264797528.1">
    <property type="nucleotide sequence ID" value="NZ_BRVS01000034.1"/>
</dbReference>
<sequence length="424" mass="44408">MGIEQTSRLWTKDFILAIVTNLFISMVYYLLMVSMALYAVERFQASDSAAGFASSSFIIGAVVARLFSGRLMEVVGRKRLLIVSLAAYTLLSYLYIPSGSLGLLLALRLLHGMAFGAGSTALAAGVQGLIPPARRSEGTGYFGVSTTLSTAVGPFLAVLLSAGGNYDGIFWFCTVSSIAALTVGLLVRLPERRTPAVENPAPEDPASPAPVPSAKKRRRMGLTSIVDPDALPISLVTLLGGFAYSGIVAFLTSYTREQGLDSAAALFFLVYAIAVLVSRLFAGRIQDRRGDNMVMYPMLLVFAAGLALLAFEPSVATIMLAAAFSGLGFGGLMPAVQAIAVNAVPEARMGLATSTFFVMLDVGVGFGPVLLGVFLPMTGFGGMYAGLCALVVLSIGVYVLVHGRKPGARRPVASHLHSAATGEG</sequence>
<feature type="transmembrane region" description="Helical" evidence="6">
    <location>
        <begin position="168"/>
        <end position="187"/>
    </location>
</feature>
<dbReference type="Pfam" id="PF07690">
    <property type="entry name" value="MFS_1"/>
    <property type="match status" value="1"/>
</dbReference>
<dbReference type="PROSITE" id="PS00216">
    <property type="entry name" value="SUGAR_TRANSPORT_1"/>
    <property type="match status" value="1"/>
</dbReference>
<reference evidence="8 9" key="1">
    <citation type="journal article" date="2023" name="Int. J. Syst. Evol. Microbiol.">
        <title>Arthrobacter mangrovi sp. nov., an actinobacterium isolated from the rhizosphere of a mangrove.</title>
        <authorList>
            <person name="Hamada M."/>
            <person name="Saitou S."/>
            <person name="Enomoto N."/>
            <person name="Nanri K."/>
            <person name="Hidaka K."/>
            <person name="Miura T."/>
            <person name="Tamura T."/>
        </authorList>
    </citation>
    <scope>NUCLEOTIDE SEQUENCE [LARGE SCALE GENOMIC DNA]</scope>
    <source>
        <strain evidence="8 9">NBRC 112813</strain>
    </source>
</reference>
<dbReference type="CDD" id="cd17489">
    <property type="entry name" value="MFS_YfcJ_like"/>
    <property type="match status" value="1"/>
</dbReference>
<dbReference type="EMBL" id="BRVS01000034">
    <property type="protein sequence ID" value="GLB69433.1"/>
    <property type="molecule type" value="Genomic_DNA"/>
</dbReference>
<feature type="domain" description="Major facilitator superfamily (MFS) profile" evidence="7">
    <location>
        <begin position="14"/>
        <end position="406"/>
    </location>
</feature>
<evidence type="ECO:0000256" key="2">
    <source>
        <dbReference type="ARBA" id="ARBA00022692"/>
    </source>
</evidence>
<proteinExistence type="predicted"/>
<dbReference type="InterPro" id="IPR005829">
    <property type="entry name" value="Sugar_transporter_CS"/>
</dbReference>
<organism evidence="8 9">
    <name type="scientific">Arthrobacter mangrovi</name>
    <dbReference type="NCBI Taxonomy" id="2966350"/>
    <lineage>
        <taxon>Bacteria</taxon>
        <taxon>Bacillati</taxon>
        <taxon>Actinomycetota</taxon>
        <taxon>Actinomycetes</taxon>
        <taxon>Micrococcales</taxon>
        <taxon>Micrococcaceae</taxon>
        <taxon>Arthrobacter</taxon>
    </lineage>
</organism>
<accession>A0ABQ5MZX1</accession>
<dbReference type="InterPro" id="IPR020846">
    <property type="entry name" value="MFS_dom"/>
</dbReference>
<keyword evidence="2 6" id="KW-0812">Transmembrane</keyword>
<evidence type="ECO:0000256" key="6">
    <source>
        <dbReference type="SAM" id="Phobius"/>
    </source>
</evidence>
<dbReference type="Gene3D" id="1.20.1250.20">
    <property type="entry name" value="MFS general substrate transporter like domains"/>
    <property type="match status" value="1"/>
</dbReference>
<dbReference type="PANTHER" id="PTHR23531">
    <property type="entry name" value="QUINOLENE RESISTANCE PROTEIN NORA"/>
    <property type="match status" value="1"/>
</dbReference>
<feature type="transmembrane region" description="Helical" evidence="6">
    <location>
        <begin position="109"/>
        <end position="130"/>
    </location>
</feature>
<dbReference type="InterPro" id="IPR011701">
    <property type="entry name" value="MFS"/>
</dbReference>
<comment type="caution">
    <text evidence="8">The sequence shown here is derived from an EMBL/GenBank/DDBJ whole genome shotgun (WGS) entry which is preliminary data.</text>
</comment>
<dbReference type="Proteomes" id="UP001209654">
    <property type="component" value="Unassembled WGS sequence"/>
</dbReference>
<feature type="transmembrane region" description="Helical" evidence="6">
    <location>
        <begin position="381"/>
        <end position="401"/>
    </location>
</feature>
<feature type="transmembrane region" description="Helical" evidence="6">
    <location>
        <begin position="294"/>
        <end position="311"/>
    </location>
</feature>
<evidence type="ECO:0000256" key="5">
    <source>
        <dbReference type="SAM" id="MobiDB-lite"/>
    </source>
</evidence>
<feature type="compositionally biased region" description="Pro residues" evidence="5">
    <location>
        <begin position="202"/>
        <end position="211"/>
    </location>
</feature>
<dbReference type="InterPro" id="IPR036259">
    <property type="entry name" value="MFS_trans_sf"/>
</dbReference>
<feature type="transmembrane region" description="Helical" evidence="6">
    <location>
        <begin position="263"/>
        <end position="282"/>
    </location>
</feature>
<feature type="transmembrane region" description="Helical" evidence="6">
    <location>
        <begin position="14"/>
        <end position="37"/>
    </location>
</feature>